<evidence type="ECO:0000313" key="2">
    <source>
        <dbReference type="EMBL" id="KAE9324500.1"/>
    </source>
</evidence>
<protein>
    <recommendedName>
        <fullName evidence="1">MULE transposase domain-containing protein</fullName>
    </recommendedName>
</protein>
<dbReference type="PANTHER" id="PTHR48142:SF1">
    <property type="entry name" value="MULE TRANSPOSASE DOMAIN-CONTAINING PROTEIN"/>
    <property type="match status" value="1"/>
</dbReference>
<evidence type="ECO:0000259" key="1">
    <source>
        <dbReference type="Pfam" id="PF10551"/>
    </source>
</evidence>
<name>A0A6A4EN63_9STRA</name>
<gene>
    <name evidence="2" type="ORF">PR003_g16714</name>
</gene>
<accession>A0A6A4EN63</accession>
<keyword evidence="3" id="KW-1185">Reference proteome</keyword>
<proteinExistence type="predicted"/>
<dbReference type="Pfam" id="PF10551">
    <property type="entry name" value="MULE"/>
    <property type="match status" value="1"/>
</dbReference>
<sequence>MADAVLESLNAFDMAKSNTSKCTACVGAEPHKSRYRLLECSSDACHDASEFKCAWRGRMTTCLETNLVSIYEFVRITSDVSSPQRKMLTTAQKQFCRELAEQHQRPMRIHHAPARKFSTPLADLPNLKVLQNFVNHYSRTYLENHARTFTESEAMAQPFTFGWDLGPEGKPVVGNGSDEKPSIVAITTKALVLRMMLPPESFILHVGATYKMNYREYPVLVIGVWDRSRGFHLVALFVVSQETQPVVEAALLALQRIYFWIARQHLVVQHALADADQAQFNALRSVFGCNHRFGSLLCFFHGMERYTAQSRRFPRSWRLGLCTTLCQLRKRLIVAPNKPYEDGIAVSAQMGSNYARMEVQGQPFGGWPVDVDNKW</sequence>
<feature type="domain" description="MULE transposase" evidence="1">
    <location>
        <begin position="204"/>
        <end position="303"/>
    </location>
</feature>
<comment type="caution">
    <text evidence="2">The sequence shown here is derived from an EMBL/GenBank/DDBJ whole genome shotgun (WGS) entry which is preliminary data.</text>
</comment>
<dbReference type="Proteomes" id="UP000434957">
    <property type="component" value="Unassembled WGS sequence"/>
</dbReference>
<organism evidence="2 3">
    <name type="scientific">Phytophthora rubi</name>
    <dbReference type="NCBI Taxonomy" id="129364"/>
    <lineage>
        <taxon>Eukaryota</taxon>
        <taxon>Sar</taxon>
        <taxon>Stramenopiles</taxon>
        <taxon>Oomycota</taxon>
        <taxon>Peronosporomycetes</taxon>
        <taxon>Peronosporales</taxon>
        <taxon>Peronosporaceae</taxon>
        <taxon>Phytophthora</taxon>
    </lineage>
</organism>
<dbReference type="InterPro" id="IPR018289">
    <property type="entry name" value="MULE_transposase_dom"/>
</dbReference>
<evidence type="ECO:0000313" key="3">
    <source>
        <dbReference type="Proteomes" id="UP000434957"/>
    </source>
</evidence>
<dbReference type="PANTHER" id="PTHR48142">
    <property type="entry name" value="PIGMENTOSA GTPASE REGULATOR-LIKE PROTEIN, PUTATIVE-RELATED"/>
    <property type="match status" value="1"/>
</dbReference>
<dbReference type="AlphaFoldDB" id="A0A6A4EN63"/>
<reference evidence="2 3" key="1">
    <citation type="submission" date="2018-08" db="EMBL/GenBank/DDBJ databases">
        <title>Genomic investigation of the strawberry pathogen Phytophthora fragariae indicates pathogenicity is determined by transcriptional variation in three key races.</title>
        <authorList>
            <person name="Adams T.M."/>
            <person name="Armitage A.D."/>
            <person name="Sobczyk M.K."/>
            <person name="Bates H.J."/>
            <person name="Dunwell J.M."/>
            <person name="Nellist C.F."/>
            <person name="Harrison R.J."/>
        </authorList>
    </citation>
    <scope>NUCLEOTIDE SEQUENCE [LARGE SCALE GENOMIC DNA]</scope>
    <source>
        <strain evidence="2 3">SCRP333</strain>
    </source>
</reference>
<dbReference type="EMBL" id="QXFT01001237">
    <property type="protein sequence ID" value="KAE9324500.1"/>
    <property type="molecule type" value="Genomic_DNA"/>
</dbReference>